<dbReference type="EMBL" id="LT907988">
    <property type="protein sequence ID" value="SOE51189.1"/>
    <property type="molecule type" value="Genomic_DNA"/>
</dbReference>
<feature type="transmembrane region" description="Helical" evidence="6">
    <location>
        <begin position="183"/>
        <end position="201"/>
    </location>
</feature>
<comment type="similarity">
    <text evidence="2">Belongs to the EamA transporter family.</text>
</comment>
<evidence type="ECO:0000256" key="6">
    <source>
        <dbReference type="SAM" id="Phobius"/>
    </source>
</evidence>
<keyword evidence="4 6" id="KW-1133">Transmembrane helix</keyword>
<evidence type="ECO:0000313" key="8">
    <source>
        <dbReference type="EMBL" id="SBT26634.1"/>
    </source>
</evidence>
<comment type="subcellular location">
    <subcellularLocation>
        <location evidence="1">Membrane</location>
        <topology evidence="1">Multi-pass membrane protein</topology>
    </subcellularLocation>
</comment>
<keyword evidence="10" id="KW-1185">Reference proteome</keyword>
<accession>A0A1C3K5B5</accession>
<feature type="transmembrane region" description="Helical" evidence="6">
    <location>
        <begin position="120"/>
        <end position="139"/>
    </location>
</feature>
<sequence length="297" mass="31516">MTYFAFPLLAVLIWSGNMVVTKMAAGVIAPFTIGFYRWVIAGAALTPFLLGPVWRARASILPHLGKLAILSMLGMAIFQSLAYLAAASTTATNMGFITALVPLLTIGVGAVVLRERPRAQALLGGLLSLGGISILVSHGDPASLLSTGVNRGDLMMFVAALGYALYGVLLRKWALPIPPWHSLYIQVLVVILLQLPPFLLTPISPITGENLPVLLYAAILPSLFAPYLWLRAVGLLGPARASIFINLTPVFTVVIAATLLAEPVAGYHLAGGAITLAGVMLAQWRGRERRVTTSSRG</sequence>
<dbReference type="Pfam" id="PF00892">
    <property type="entry name" value="EamA"/>
    <property type="match status" value="2"/>
</dbReference>
<organism evidence="8 10">
    <name type="scientific">Orrella dioscoreae</name>
    <dbReference type="NCBI Taxonomy" id="1851544"/>
    <lineage>
        <taxon>Bacteria</taxon>
        <taxon>Pseudomonadati</taxon>
        <taxon>Pseudomonadota</taxon>
        <taxon>Betaproteobacteria</taxon>
        <taxon>Burkholderiales</taxon>
        <taxon>Alcaligenaceae</taxon>
        <taxon>Orrella</taxon>
    </lineage>
</organism>
<dbReference type="PANTHER" id="PTHR32322">
    <property type="entry name" value="INNER MEMBRANE TRANSPORTER"/>
    <property type="match status" value="1"/>
</dbReference>
<dbReference type="GO" id="GO:0016020">
    <property type="term" value="C:membrane"/>
    <property type="evidence" value="ECO:0007669"/>
    <property type="project" value="UniProtKB-SubCell"/>
</dbReference>
<proteinExistence type="inferred from homology"/>
<dbReference type="AlphaFoldDB" id="A0A1C3K5B5"/>
<dbReference type="Proteomes" id="UP000078558">
    <property type="component" value="Chromosome I"/>
</dbReference>
<dbReference type="PANTHER" id="PTHR32322:SF2">
    <property type="entry name" value="EAMA DOMAIN-CONTAINING PROTEIN"/>
    <property type="match status" value="1"/>
</dbReference>
<feature type="transmembrane region" description="Helical" evidence="6">
    <location>
        <begin position="213"/>
        <end position="230"/>
    </location>
</feature>
<evidence type="ECO:0000256" key="5">
    <source>
        <dbReference type="ARBA" id="ARBA00023136"/>
    </source>
</evidence>
<evidence type="ECO:0000256" key="4">
    <source>
        <dbReference type="ARBA" id="ARBA00022989"/>
    </source>
</evidence>
<evidence type="ECO:0000259" key="7">
    <source>
        <dbReference type="Pfam" id="PF00892"/>
    </source>
</evidence>
<evidence type="ECO:0000256" key="3">
    <source>
        <dbReference type="ARBA" id="ARBA00022692"/>
    </source>
</evidence>
<feature type="domain" description="EamA" evidence="7">
    <location>
        <begin position="151"/>
        <end position="281"/>
    </location>
</feature>
<dbReference type="InterPro" id="IPR037185">
    <property type="entry name" value="EmrE-like"/>
</dbReference>
<keyword evidence="5 6" id="KW-0472">Membrane</keyword>
<dbReference type="InterPro" id="IPR050638">
    <property type="entry name" value="AA-Vitamin_Transporters"/>
</dbReference>
<keyword evidence="3 6" id="KW-0812">Transmembrane</keyword>
<dbReference type="STRING" id="1851544.ODI_01884"/>
<evidence type="ECO:0000313" key="10">
    <source>
        <dbReference type="Proteomes" id="UP000078558"/>
    </source>
</evidence>
<dbReference type="InterPro" id="IPR000620">
    <property type="entry name" value="EamA_dom"/>
</dbReference>
<dbReference type="EMBL" id="FLRC01000035">
    <property type="protein sequence ID" value="SBT26634.1"/>
    <property type="molecule type" value="Genomic_DNA"/>
</dbReference>
<dbReference type="KEGG" id="odi:ODI_R3259"/>
<feature type="transmembrane region" description="Helical" evidence="6">
    <location>
        <begin position="67"/>
        <end position="88"/>
    </location>
</feature>
<feature type="transmembrane region" description="Helical" evidence="6">
    <location>
        <begin position="267"/>
        <end position="284"/>
    </location>
</feature>
<reference evidence="9 10" key="2">
    <citation type="submission" date="2017-08" db="EMBL/GenBank/DDBJ databases">
        <authorList>
            <person name="de Groot N.N."/>
        </authorList>
    </citation>
    <scope>NUCLEOTIDE SEQUENCE [LARGE SCALE GENOMIC DNA]</scope>
    <source>
        <strain evidence="9">Orrdi1</strain>
    </source>
</reference>
<feature type="domain" description="EamA" evidence="7">
    <location>
        <begin position="8"/>
        <end position="136"/>
    </location>
</feature>
<feature type="transmembrane region" description="Helical" evidence="6">
    <location>
        <begin position="36"/>
        <end position="55"/>
    </location>
</feature>
<gene>
    <name evidence="8" type="ORF">ODI_01884</name>
    <name evidence="9" type="ORF">ODI_R3259</name>
</gene>
<reference evidence="8 10" key="1">
    <citation type="submission" date="2016-06" db="EMBL/GenBank/DDBJ databases">
        <authorList>
            <person name="Kjaerup R.B."/>
            <person name="Dalgaard T.S."/>
            <person name="Juul-Madsen H.R."/>
        </authorList>
    </citation>
    <scope>NUCLEOTIDE SEQUENCE [LARGE SCALE GENOMIC DNA]</scope>
    <source>
        <strain evidence="8">Orrdi1</strain>
    </source>
</reference>
<protein>
    <submittedName>
        <fullName evidence="8">Permease of the drug/metabolite transporter (DMT) superfamily</fullName>
    </submittedName>
</protein>
<feature type="transmembrane region" description="Helical" evidence="6">
    <location>
        <begin position="154"/>
        <end position="171"/>
    </location>
</feature>
<evidence type="ECO:0000313" key="9">
    <source>
        <dbReference type="EMBL" id="SOE51189.1"/>
    </source>
</evidence>
<evidence type="ECO:0000256" key="1">
    <source>
        <dbReference type="ARBA" id="ARBA00004141"/>
    </source>
</evidence>
<name>A0A1C3K5B5_9BURK</name>
<feature type="transmembrane region" description="Helical" evidence="6">
    <location>
        <begin position="94"/>
        <end position="113"/>
    </location>
</feature>
<dbReference type="SUPFAM" id="SSF103481">
    <property type="entry name" value="Multidrug resistance efflux transporter EmrE"/>
    <property type="match status" value="2"/>
</dbReference>
<evidence type="ECO:0000256" key="2">
    <source>
        <dbReference type="ARBA" id="ARBA00007362"/>
    </source>
</evidence>
<feature type="transmembrane region" description="Helical" evidence="6">
    <location>
        <begin position="242"/>
        <end position="261"/>
    </location>
</feature>